<evidence type="ECO:0000313" key="3">
    <source>
        <dbReference type="Proteomes" id="UP001596109"/>
    </source>
</evidence>
<protein>
    <submittedName>
        <fullName evidence="2">Uncharacterized protein</fullName>
    </submittedName>
</protein>
<reference evidence="3" key="1">
    <citation type="journal article" date="2019" name="Int. J. Syst. Evol. Microbiol.">
        <title>The Global Catalogue of Microorganisms (GCM) 10K type strain sequencing project: providing services to taxonomists for standard genome sequencing and annotation.</title>
        <authorList>
            <consortium name="The Broad Institute Genomics Platform"/>
            <consortium name="The Broad Institute Genome Sequencing Center for Infectious Disease"/>
            <person name="Wu L."/>
            <person name="Ma J."/>
        </authorList>
    </citation>
    <scope>NUCLEOTIDE SEQUENCE [LARGE SCALE GENOMIC DNA]</scope>
    <source>
        <strain evidence="3">CGMCC 4.1434</strain>
    </source>
</reference>
<evidence type="ECO:0000256" key="1">
    <source>
        <dbReference type="SAM" id="Phobius"/>
    </source>
</evidence>
<accession>A0ABW0TDX8</accession>
<dbReference type="EMBL" id="JBHSNO010000001">
    <property type="protein sequence ID" value="MFC5587532.1"/>
    <property type="molecule type" value="Genomic_DNA"/>
</dbReference>
<keyword evidence="1" id="KW-0472">Membrane</keyword>
<keyword evidence="3" id="KW-1185">Reference proteome</keyword>
<evidence type="ECO:0000313" key="2">
    <source>
        <dbReference type="EMBL" id="MFC5587532.1"/>
    </source>
</evidence>
<feature type="transmembrane region" description="Helical" evidence="1">
    <location>
        <begin position="113"/>
        <end position="142"/>
    </location>
</feature>
<dbReference type="RefSeq" id="WP_381429628.1">
    <property type="nucleotide sequence ID" value="NZ_JBHSNO010000001.1"/>
</dbReference>
<gene>
    <name evidence="2" type="ORF">ACFPRA_01245</name>
</gene>
<sequence>MGKFKEDEEYNKPGRDFREVIANYKKYTTQTEFKLFLGIPIIASILVFIYFWFFEKSNSNLLSYIMEMNQNSLTVVAILAGFNTTSLSIIAASNNKVLKFLKQHKLKDSEDTVLKQLVSFFSFAILVQLIVLVIGIMLSMISKSFGDVAVILPILSGLAVKIPLSILGVVWLATILFTIIISIRNATLLYRYVLFIADYEE</sequence>
<name>A0ABW0TDX8_9BACL</name>
<keyword evidence="1" id="KW-0812">Transmembrane</keyword>
<feature type="transmembrane region" description="Helical" evidence="1">
    <location>
        <begin position="35"/>
        <end position="53"/>
    </location>
</feature>
<keyword evidence="1" id="KW-1133">Transmembrane helix</keyword>
<feature type="transmembrane region" description="Helical" evidence="1">
    <location>
        <begin position="162"/>
        <end position="183"/>
    </location>
</feature>
<comment type="caution">
    <text evidence="2">The sequence shown here is derived from an EMBL/GenBank/DDBJ whole genome shotgun (WGS) entry which is preliminary data.</text>
</comment>
<proteinExistence type="predicted"/>
<dbReference type="Proteomes" id="UP001596109">
    <property type="component" value="Unassembled WGS sequence"/>
</dbReference>
<feature type="transmembrane region" description="Helical" evidence="1">
    <location>
        <begin position="73"/>
        <end position="92"/>
    </location>
</feature>
<organism evidence="2 3">
    <name type="scientific">Sporosarcina soli</name>
    <dbReference type="NCBI Taxonomy" id="334736"/>
    <lineage>
        <taxon>Bacteria</taxon>
        <taxon>Bacillati</taxon>
        <taxon>Bacillota</taxon>
        <taxon>Bacilli</taxon>
        <taxon>Bacillales</taxon>
        <taxon>Caryophanaceae</taxon>
        <taxon>Sporosarcina</taxon>
    </lineage>
</organism>